<evidence type="ECO:0008006" key="4">
    <source>
        <dbReference type="Google" id="ProtNLM"/>
    </source>
</evidence>
<keyword evidence="3" id="KW-1185">Reference proteome</keyword>
<evidence type="ECO:0000256" key="1">
    <source>
        <dbReference type="SAM" id="MobiDB-lite"/>
    </source>
</evidence>
<comment type="caution">
    <text evidence="2">The sequence shown here is derived from an EMBL/GenBank/DDBJ whole genome shotgun (WGS) entry which is preliminary data.</text>
</comment>
<dbReference type="EMBL" id="JBBPBM010000002">
    <property type="protein sequence ID" value="KAK8596884.1"/>
    <property type="molecule type" value="Genomic_DNA"/>
</dbReference>
<reference evidence="2 3" key="1">
    <citation type="journal article" date="2024" name="G3 (Bethesda)">
        <title>Genome assembly of Hibiscus sabdariffa L. provides insights into metabolisms of medicinal natural products.</title>
        <authorList>
            <person name="Kim T."/>
        </authorList>
    </citation>
    <scope>NUCLEOTIDE SEQUENCE [LARGE SCALE GENOMIC DNA]</scope>
    <source>
        <strain evidence="2">TK-2024</strain>
        <tissue evidence="2">Old leaves</tissue>
    </source>
</reference>
<protein>
    <recommendedName>
        <fullName evidence="4">Zinc knuckle CX2CX4HX4C domain-containing protein</fullName>
    </recommendedName>
</protein>
<feature type="compositionally biased region" description="Polar residues" evidence="1">
    <location>
        <begin position="16"/>
        <end position="31"/>
    </location>
</feature>
<feature type="compositionally biased region" description="Polar residues" evidence="1">
    <location>
        <begin position="417"/>
        <end position="435"/>
    </location>
</feature>
<feature type="compositionally biased region" description="Polar residues" evidence="1">
    <location>
        <begin position="167"/>
        <end position="187"/>
    </location>
</feature>
<feature type="region of interest" description="Disordered" evidence="1">
    <location>
        <begin position="138"/>
        <end position="187"/>
    </location>
</feature>
<evidence type="ECO:0000313" key="2">
    <source>
        <dbReference type="EMBL" id="KAK8596884.1"/>
    </source>
</evidence>
<evidence type="ECO:0000313" key="3">
    <source>
        <dbReference type="Proteomes" id="UP001472677"/>
    </source>
</evidence>
<accession>A0ABR2G9I2</accession>
<dbReference type="Proteomes" id="UP001472677">
    <property type="component" value="Unassembled WGS sequence"/>
</dbReference>
<gene>
    <name evidence="2" type="ORF">V6N12_065363</name>
</gene>
<name>A0ABR2G9I2_9ROSI</name>
<feature type="region of interest" description="Disordered" evidence="1">
    <location>
        <begin position="412"/>
        <end position="467"/>
    </location>
</feature>
<feature type="compositionally biased region" description="Polar residues" evidence="1">
    <location>
        <begin position="445"/>
        <end position="460"/>
    </location>
</feature>
<feature type="region of interest" description="Disordered" evidence="1">
    <location>
        <begin position="1"/>
        <end position="42"/>
    </location>
</feature>
<proteinExistence type="predicted"/>
<feature type="compositionally biased region" description="Polar residues" evidence="1">
    <location>
        <begin position="141"/>
        <end position="159"/>
    </location>
</feature>
<organism evidence="2 3">
    <name type="scientific">Hibiscus sabdariffa</name>
    <name type="common">roselle</name>
    <dbReference type="NCBI Taxonomy" id="183260"/>
    <lineage>
        <taxon>Eukaryota</taxon>
        <taxon>Viridiplantae</taxon>
        <taxon>Streptophyta</taxon>
        <taxon>Embryophyta</taxon>
        <taxon>Tracheophyta</taxon>
        <taxon>Spermatophyta</taxon>
        <taxon>Magnoliopsida</taxon>
        <taxon>eudicotyledons</taxon>
        <taxon>Gunneridae</taxon>
        <taxon>Pentapetalae</taxon>
        <taxon>rosids</taxon>
        <taxon>malvids</taxon>
        <taxon>Malvales</taxon>
        <taxon>Malvaceae</taxon>
        <taxon>Malvoideae</taxon>
        <taxon>Hibiscus</taxon>
    </lineage>
</organism>
<sequence length="467" mass="51381">MAPLYFTEEPGGGLPSKNSNSLSFCHATTNPPSQPPNKGKQTKINIDNEDVYVNVEDSNNNSLDMASFTNDPTTFIPNAMDPMGTAPIIEDHINAMRVLNLIPLMVIKPHVKTTVDPTKDKGVALMNIVTSALETDIATRKSPNSPRNQEVFTHGGTFQDQKDLPLQPSSNNKVGMSSDKNSPAHQTSNSLSFLIGTINKIDTCRIDENMTSYLGVGCTIDITKPLRRYVAIGGSDPSPRFCSLQYEQLPTLCYGCGFIGHLVEVFPVVKITPNNKLQYEEWLRYISPRSQAEASHPKTQIHYHSATPQQIHLPNHRTKINIDNEDVYVNVEDSNNNSLDMASFTNDPTTFIPNAMDPMGTAPIIEDHINAMRVLNLIPLMVIKPHVKTAVDPTKDKGVALMNIVTSALETDMATRKSPNSPRNQEVFTHGGTFQDQKDLPLPPASNNKVGMSSDKNSPAQVDVQPR</sequence>